<proteinExistence type="predicted"/>
<feature type="non-terminal residue" evidence="1">
    <location>
        <position position="66"/>
    </location>
</feature>
<accession>A0ACC3DHX1</accession>
<dbReference type="Proteomes" id="UP001186974">
    <property type="component" value="Unassembled WGS sequence"/>
</dbReference>
<dbReference type="EMBL" id="JAWDJW010004139">
    <property type="protein sequence ID" value="KAK3076294.1"/>
    <property type="molecule type" value="Genomic_DNA"/>
</dbReference>
<sequence length="66" mass="7168">MRLSFLALSSALLFSYEAAAANRDAINAFKRVEKQTSAREKRTATPCPGPSMSSTQASPYLNNVTE</sequence>
<keyword evidence="2" id="KW-1185">Reference proteome</keyword>
<comment type="caution">
    <text evidence="1">The sequence shown here is derived from an EMBL/GenBank/DDBJ whole genome shotgun (WGS) entry which is preliminary data.</text>
</comment>
<protein>
    <submittedName>
        <fullName evidence="1">Uncharacterized protein</fullName>
    </submittedName>
</protein>
<name>A0ACC3DHX1_9PEZI</name>
<gene>
    <name evidence="1" type="ORF">LTS18_013397</name>
</gene>
<reference evidence="1" key="1">
    <citation type="submission" date="2024-09" db="EMBL/GenBank/DDBJ databases">
        <title>Black Yeasts Isolated from many extreme environments.</title>
        <authorList>
            <person name="Coleine C."/>
            <person name="Stajich J.E."/>
            <person name="Selbmann L."/>
        </authorList>
    </citation>
    <scope>NUCLEOTIDE SEQUENCE</scope>
    <source>
        <strain evidence="1">CCFEE 5737</strain>
    </source>
</reference>
<organism evidence="1 2">
    <name type="scientific">Coniosporium uncinatum</name>
    <dbReference type="NCBI Taxonomy" id="93489"/>
    <lineage>
        <taxon>Eukaryota</taxon>
        <taxon>Fungi</taxon>
        <taxon>Dikarya</taxon>
        <taxon>Ascomycota</taxon>
        <taxon>Pezizomycotina</taxon>
        <taxon>Dothideomycetes</taxon>
        <taxon>Dothideomycetes incertae sedis</taxon>
        <taxon>Coniosporium</taxon>
    </lineage>
</organism>
<evidence type="ECO:0000313" key="2">
    <source>
        <dbReference type="Proteomes" id="UP001186974"/>
    </source>
</evidence>
<evidence type="ECO:0000313" key="1">
    <source>
        <dbReference type="EMBL" id="KAK3076294.1"/>
    </source>
</evidence>